<keyword evidence="1 5" id="KW-0489">Methyltransferase</keyword>
<evidence type="ECO:0000313" key="7">
    <source>
        <dbReference type="Proteomes" id="UP000266005"/>
    </source>
</evidence>
<feature type="binding site" evidence="5">
    <location>
        <position position="73"/>
    </location>
    <ligand>
        <name>S-adenosyl-L-methionine</name>
        <dbReference type="ChEBI" id="CHEBI:59789"/>
    </ligand>
</feature>
<dbReference type="CDD" id="cd18081">
    <property type="entry name" value="RlmH-like"/>
    <property type="match status" value="1"/>
</dbReference>
<accession>A0A399SKC4</accession>
<evidence type="ECO:0000256" key="1">
    <source>
        <dbReference type="ARBA" id="ARBA00022603"/>
    </source>
</evidence>
<gene>
    <name evidence="5 6" type="primary">rlmH</name>
    <name evidence="6" type="ORF">D1627_03270</name>
</gene>
<dbReference type="InterPro" id="IPR029028">
    <property type="entry name" value="Alpha/beta_knot_MTases"/>
</dbReference>
<dbReference type="Pfam" id="PF02590">
    <property type="entry name" value="SPOUT_MTase"/>
    <property type="match status" value="1"/>
</dbReference>
<comment type="subunit">
    <text evidence="5">Homodimer.</text>
</comment>
<evidence type="ECO:0000256" key="5">
    <source>
        <dbReference type="HAMAP-Rule" id="MF_00658"/>
    </source>
</evidence>
<dbReference type="PIRSF" id="PIRSF004505">
    <property type="entry name" value="MT_bac"/>
    <property type="match status" value="1"/>
</dbReference>
<dbReference type="PANTHER" id="PTHR33603">
    <property type="entry name" value="METHYLTRANSFERASE"/>
    <property type="match status" value="1"/>
</dbReference>
<dbReference type="AlphaFoldDB" id="A0A399SKC4"/>
<dbReference type="Proteomes" id="UP000266005">
    <property type="component" value="Unassembled WGS sequence"/>
</dbReference>
<comment type="catalytic activity">
    <reaction evidence="5">
        <text>pseudouridine(1915) in 23S rRNA + S-adenosyl-L-methionine = N(3)-methylpseudouridine(1915) in 23S rRNA + S-adenosyl-L-homocysteine + H(+)</text>
        <dbReference type="Rhea" id="RHEA:42752"/>
        <dbReference type="Rhea" id="RHEA-COMP:10221"/>
        <dbReference type="Rhea" id="RHEA-COMP:10222"/>
        <dbReference type="ChEBI" id="CHEBI:15378"/>
        <dbReference type="ChEBI" id="CHEBI:57856"/>
        <dbReference type="ChEBI" id="CHEBI:59789"/>
        <dbReference type="ChEBI" id="CHEBI:65314"/>
        <dbReference type="ChEBI" id="CHEBI:74486"/>
        <dbReference type="EC" id="2.1.1.177"/>
    </reaction>
</comment>
<proteinExistence type="inferred from homology"/>
<comment type="similarity">
    <text evidence="4 5">Belongs to the RNA methyltransferase RlmH family.</text>
</comment>
<evidence type="ECO:0000256" key="3">
    <source>
        <dbReference type="ARBA" id="ARBA00022691"/>
    </source>
</evidence>
<evidence type="ECO:0000256" key="4">
    <source>
        <dbReference type="ARBA" id="ARBA00038303"/>
    </source>
</evidence>
<dbReference type="InterPro" id="IPR029026">
    <property type="entry name" value="tRNA_m1G_MTases_N"/>
</dbReference>
<feature type="binding site" evidence="5">
    <location>
        <position position="105"/>
    </location>
    <ligand>
        <name>S-adenosyl-L-methionine</name>
        <dbReference type="ChEBI" id="CHEBI:59789"/>
    </ligand>
</feature>
<evidence type="ECO:0000313" key="6">
    <source>
        <dbReference type="EMBL" id="RIJ43221.1"/>
    </source>
</evidence>
<dbReference type="SUPFAM" id="SSF75217">
    <property type="entry name" value="alpha/beta knot"/>
    <property type="match status" value="1"/>
</dbReference>
<dbReference type="RefSeq" id="WP_119431101.1">
    <property type="nucleotide sequence ID" value="NZ_QWGE01000001.1"/>
</dbReference>
<comment type="function">
    <text evidence="5">Specifically methylates the pseudouridine at position 1915 (m3Psi1915) in 23S rRNA.</text>
</comment>
<organism evidence="6 7">
    <name type="scientific">Pontibacter oryzae</name>
    <dbReference type="NCBI Taxonomy" id="2304593"/>
    <lineage>
        <taxon>Bacteria</taxon>
        <taxon>Pseudomonadati</taxon>
        <taxon>Bacteroidota</taxon>
        <taxon>Cytophagia</taxon>
        <taxon>Cytophagales</taxon>
        <taxon>Hymenobacteraceae</taxon>
        <taxon>Pontibacter</taxon>
    </lineage>
</organism>
<feature type="binding site" evidence="5">
    <location>
        <begin position="124"/>
        <end position="129"/>
    </location>
    <ligand>
        <name>S-adenosyl-L-methionine</name>
        <dbReference type="ChEBI" id="CHEBI:59789"/>
    </ligand>
</feature>
<name>A0A399SKC4_9BACT</name>
<dbReference type="GO" id="GO:0070038">
    <property type="term" value="F:rRNA (pseudouridine-N3-)-methyltransferase activity"/>
    <property type="evidence" value="ECO:0007669"/>
    <property type="project" value="UniProtKB-UniRule"/>
</dbReference>
<dbReference type="InterPro" id="IPR003742">
    <property type="entry name" value="RlmH-like"/>
</dbReference>
<protein>
    <recommendedName>
        <fullName evidence="5">Ribosomal RNA large subunit methyltransferase H</fullName>
        <ecNumber evidence="5">2.1.1.177</ecNumber>
    </recommendedName>
    <alternativeName>
        <fullName evidence="5">23S rRNA (pseudouridine1915-N3)-methyltransferase</fullName>
    </alternativeName>
    <alternativeName>
        <fullName evidence="5">23S rRNA m3Psi1915 methyltransferase</fullName>
    </alternativeName>
    <alternativeName>
        <fullName evidence="5">rRNA (pseudouridine-N3-)-methyltransferase RlmH</fullName>
    </alternativeName>
</protein>
<dbReference type="EMBL" id="QWGE01000001">
    <property type="protein sequence ID" value="RIJ43221.1"/>
    <property type="molecule type" value="Genomic_DNA"/>
</dbReference>
<reference evidence="7" key="1">
    <citation type="submission" date="2018-08" db="EMBL/GenBank/DDBJ databases">
        <title>Mucilaginibacter sp. MYSH2.</title>
        <authorList>
            <person name="Seo T."/>
        </authorList>
    </citation>
    <scope>NUCLEOTIDE SEQUENCE [LARGE SCALE GENOMIC DNA]</scope>
    <source>
        <strain evidence="7">KIRAN</strain>
    </source>
</reference>
<keyword evidence="3 5" id="KW-0949">S-adenosyl-L-methionine</keyword>
<dbReference type="PANTHER" id="PTHR33603:SF1">
    <property type="entry name" value="RIBOSOMAL RNA LARGE SUBUNIT METHYLTRANSFERASE H"/>
    <property type="match status" value="1"/>
</dbReference>
<keyword evidence="2 5" id="KW-0808">Transferase</keyword>
<sequence length="157" mass="17953">MKIKLLVIGKTDEAFLEEGIEKYLKRLKHYHSVEFVIIPDVKGGGKLTPDKLKEAEGKLILQKLQDGDHLILLDEKGKSFTSSEYATFLQKKLNAVTTNLVFAVGGAFGFSPEIYARANDKISLSKMTFTHQMVRMFFFEQLYRGFTILRGEKYHND</sequence>
<dbReference type="GO" id="GO:0005737">
    <property type="term" value="C:cytoplasm"/>
    <property type="evidence" value="ECO:0007669"/>
    <property type="project" value="UniProtKB-SubCell"/>
</dbReference>
<evidence type="ECO:0000256" key="2">
    <source>
        <dbReference type="ARBA" id="ARBA00022679"/>
    </source>
</evidence>
<keyword evidence="5" id="KW-0698">rRNA processing</keyword>
<dbReference type="OrthoDB" id="9806643at2"/>
<comment type="subcellular location">
    <subcellularLocation>
        <location evidence="5">Cytoplasm</location>
    </subcellularLocation>
</comment>
<keyword evidence="5" id="KW-0963">Cytoplasm</keyword>
<dbReference type="Gene3D" id="3.40.1280.10">
    <property type="match status" value="1"/>
</dbReference>
<dbReference type="EC" id="2.1.1.177" evidence="5"/>
<comment type="caution">
    <text evidence="6">The sequence shown here is derived from an EMBL/GenBank/DDBJ whole genome shotgun (WGS) entry which is preliminary data.</text>
</comment>
<keyword evidence="7" id="KW-1185">Reference proteome</keyword>
<dbReference type="HAMAP" id="MF_00658">
    <property type="entry name" value="23SrRNA_methyltr_H"/>
    <property type="match status" value="1"/>
</dbReference>
<dbReference type="NCBIfam" id="NF000990">
    <property type="entry name" value="PRK00103.2-4"/>
    <property type="match status" value="1"/>
</dbReference>